<dbReference type="AlphaFoldDB" id="A0A354YZ26"/>
<gene>
    <name evidence="1" type="ORF">DDZ44_11030</name>
</gene>
<name>A0A354YZ26_9FIRM</name>
<dbReference type="EMBL" id="DNZF01000239">
    <property type="protein sequence ID" value="HBK54459.1"/>
    <property type="molecule type" value="Genomic_DNA"/>
</dbReference>
<protein>
    <submittedName>
        <fullName evidence="1">Uridine kinase</fullName>
    </submittedName>
</protein>
<accession>A0A354YZ26</accession>
<comment type="caution">
    <text evidence="1">The sequence shown here is derived from an EMBL/GenBank/DDBJ whole genome shotgun (WGS) entry which is preliminary data.</text>
</comment>
<keyword evidence="1" id="KW-0418">Kinase</keyword>
<evidence type="ECO:0000313" key="1">
    <source>
        <dbReference type="EMBL" id="HBK54459.1"/>
    </source>
</evidence>
<dbReference type="Proteomes" id="UP000263273">
    <property type="component" value="Unassembled WGS sequence"/>
</dbReference>
<evidence type="ECO:0000313" key="2">
    <source>
        <dbReference type="Proteomes" id="UP000263273"/>
    </source>
</evidence>
<proteinExistence type="predicted"/>
<dbReference type="InterPro" id="IPR036393">
    <property type="entry name" value="AceGlu_kinase-like_sf"/>
</dbReference>
<keyword evidence="1" id="KW-0808">Transferase</keyword>
<reference evidence="1 2" key="1">
    <citation type="journal article" date="2018" name="Nat. Biotechnol.">
        <title>A standardized bacterial taxonomy based on genome phylogeny substantially revises the tree of life.</title>
        <authorList>
            <person name="Parks D.H."/>
            <person name="Chuvochina M."/>
            <person name="Waite D.W."/>
            <person name="Rinke C."/>
            <person name="Skarshewski A."/>
            <person name="Chaumeil P.A."/>
            <person name="Hugenholtz P."/>
        </authorList>
    </citation>
    <scope>NUCLEOTIDE SEQUENCE [LARGE SCALE GENOMIC DNA]</scope>
    <source>
        <strain evidence="1">UBA10948</strain>
    </source>
</reference>
<organism evidence="1 2">
    <name type="scientific">Syntrophomonas wolfei</name>
    <dbReference type="NCBI Taxonomy" id="863"/>
    <lineage>
        <taxon>Bacteria</taxon>
        <taxon>Bacillati</taxon>
        <taxon>Bacillota</taxon>
        <taxon>Clostridia</taxon>
        <taxon>Eubacteriales</taxon>
        <taxon>Syntrophomonadaceae</taxon>
        <taxon>Syntrophomonas</taxon>
    </lineage>
</organism>
<sequence>IPRIGAQELLNKDLEDLVVERAVLEMLVRSQSVKEIQIINGLKEGNLSRALNGEHIGTIIYKDI</sequence>
<feature type="non-terminal residue" evidence="1">
    <location>
        <position position="1"/>
    </location>
</feature>
<dbReference type="SUPFAM" id="SSF53633">
    <property type="entry name" value="Carbamate kinase-like"/>
    <property type="match status" value="1"/>
</dbReference>
<dbReference type="Gene3D" id="3.40.1160.10">
    <property type="entry name" value="Acetylglutamate kinase-like"/>
    <property type="match status" value="1"/>
</dbReference>
<dbReference type="GO" id="GO:0016301">
    <property type="term" value="F:kinase activity"/>
    <property type="evidence" value="ECO:0007669"/>
    <property type="project" value="UniProtKB-KW"/>
</dbReference>